<evidence type="ECO:0000256" key="5">
    <source>
        <dbReference type="ARBA" id="ARBA00023014"/>
    </source>
</evidence>
<dbReference type="SUPFAM" id="SSF52833">
    <property type="entry name" value="Thioredoxin-like"/>
    <property type="match status" value="1"/>
</dbReference>
<protein>
    <submittedName>
        <fullName evidence="9">NAD(P)H-dependent oxidoreductase subunit E</fullName>
    </submittedName>
</protein>
<keyword evidence="4 7" id="KW-0408">Iron</keyword>
<dbReference type="PROSITE" id="PS01099">
    <property type="entry name" value="COMPLEX1_24K"/>
    <property type="match status" value="1"/>
</dbReference>
<proteinExistence type="inferred from homology"/>
<dbReference type="PANTHER" id="PTHR10371:SF3">
    <property type="entry name" value="NADH DEHYDROGENASE [UBIQUINONE] FLAVOPROTEIN 2, MITOCHONDRIAL"/>
    <property type="match status" value="1"/>
</dbReference>
<dbReference type="CDD" id="cd03064">
    <property type="entry name" value="TRX_Fd_NuoE"/>
    <property type="match status" value="1"/>
</dbReference>
<keyword evidence="2 7" id="KW-0001">2Fe-2S</keyword>
<dbReference type="InterPro" id="IPR042128">
    <property type="entry name" value="NuoE_dom"/>
</dbReference>
<dbReference type="PIRSF" id="PIRSF000216">
    <property type="entry name" value="NADH_DH_24kDa"/>
    <property type="match status" value="1"/>
</dbReference>
<feature type="binding site" evidence="7">
    <location>
        <position position="86"/>
    </location>
    <ligand>
        <name>[2Fe-2S] cluster</name>
        <dbReference type="ChEBI" id="CHEBI:190135"/>
    </ligand>
</feature>
<organism evidence="9 10">
    <name type="scientific">Candidatus Dormiibacter inghamiae</name>
    <dbReference type="NCBI Taxonomy" id="3127013"/>
    <lineage>
        <taxon>Bacteria</taxon>
        <taxon>Bacillati</taxon>
        <taxon>Candidatus Dormiibacterota</taxon>
        <taxon>Candidatus Dormibacteria</taxon>
        <taxon>Candidatus Dormibacterales</taxon>
        <taxon>Candidatus Dormibacteraceae</taxon>
        <taxon>Candidatus Dormiibacter</taxon>
    </lineage>
</organism>
<dbReference type="GO" id="GO:0051537">
    <property type="term" value="F:2 iron, 2 sulfur cluster binding"/>
    <property type="evidence" value="ECO:0007669"/>
    <property type="project" value="UniProtKB-KW"/>
</dbReference>
<dbReference type="RefSeq" id="WP_338178264.1">
    <property type="nucleotide sequence ID" value="NZ_JAEKNQ010000030.1"/>
</dbReference>
<evidence type="ECO:0000256" key="8">
    <source>
        <dbReference type="SAM" id="MobiDB-lite"/>
    </source>
</evidence>
<dbReference type="PANTHER" id="PTHR10371">
    <property type="entry name" value="NADH DEHYDROGENASE UBIQUINONE FLAVOPROTEIN 2, MITOCHONDRIAL"/>
    <property type="match status" value="1"/>
</dbReference>
<gene>
    <name evidence="9" type="ORF">JF888_07375</name>
</gene>
<feature type="binding site" evidence="7">
    <location>
        <position position="91"/>
    </location>
    <ligand>
        <name>[2Fe-2S] cluster</name>
        <dbReference type="ChEBI" id="CHEBI:190135"/>
    </ligand>
</feature>
<dbReference type="GO" id="GO:0003954">
    <property type="term" value="F:NADH dehydrogenase activity"/>
    <property type="evidence" value="ECO:0007669"/>
    <property type="project" value="TreeGrafter"/>
</dbReference>
<evidence type="ECO:0000256" key="6">
    <source>
        <dbReference type="ARBA" id="ARBA00034078"/>
    </source>
</evidence>
<evidence type="ECO:0000313" key="9">
    <source>
        <dbReference type="EMBL" id="MBJ7602995.1"/>
    </source>
</evidence>
<dbReference type="NCBIfam" id="TIGR01958">
    <property type="entry name" value="nuoE_fam"/>
    <property type="match status" value="1"/>
</dbReference>
<sequence>MRQGAGALSEQALAEIRALPARFPEIRSAVMPALDLAQEELGYLTPAAMAQVAGALDLDPGYVEGVATFYTLFHLQPVGRHHFYVCTNLSCALRGAHDISSHLLAQTGVSRFGEVSQDGLFSVEEVECLGACEYAPMLRYQHAYQYDLTPAKIDALVQAARREGAQPAAVAPPPSGTVPVPMVGPSEQGTPAPPQVARPRRRRSAGTRQEKSHG</sequence>
<feature type="binding site" evidence="7">
    <location>
        <position position="132"/>
    </location>
    <ligand>
        <name>[2Fe-2S] cluster</name>
        <dbReference type="ChEBI" id="CHEBI:190135"/>
    </ligand>
</feature>
<evidence type="ECO:0000313" key="10">
    <source>
        <dbReference type="Proteomes" id="UP000620075"/>
    </source>
</evidence>
<dbReference type="InterPro" id="IPR041921">
    <property type="entry name" value="NuoE_N"/>
</dbReference>
<comment type="cofactor">
    <cofactor evidence="7">
        <name>[2Fe-2S] cluster</name>
        <dbReference type="ChEBI" id="CHEBI:190135"/>
    </cofactor>
    <text evidence="7">Binds 1 [2Fe-2S] cluster.</text>
</comment>
<dbReference type="InterPro" id="IPR002023">
    <property type="entry name" value="NuoE-like"/>
</dbReference>
<dbReference type="GO" id="GO:0046872">
    <property type="term" value="F:metal ion binding"/>
    <property type="evidence" value="ECO:0007669"/>
    <property type="project" value="UniProtKB-KW"/>
</dbReference>
<comment type="caution">
    <text evidence="9">The sequence shown here is derived from an EMBL/GenBank/DDBJ whole genome shotgun (WGS) entry which is preliminary data.</text>
</comment>
<evidence type="ECO:0000256" key="4">
    <source>
        <dbReference type="ARBA" id="ARBA00023004"/>
    </source>
</evidence>
<dbReference type="Gene3D" id="1.10.10.1590">
    <property type="entry name" value="NADH-quinone oxidoreductase subunit E"/>
    <property type="match status" value="1"/>
</dbReference>
<dbReference type="Gene3D" id="3.40.30.10">
    <property type="entry name" value="Glutaredoxin"/>
    <property type="match status" value="1"/>
</dbReference>
<dbReference type="EMBL" id="JAEKNQ010000030">
    <property type="protein sequence ID" value="MBJ7602995.1"/>
    <property type="molecule type" value="Genomic_DNA"/>
</dbReference>
<keyword evidence="5 7" id="KW-0411">Iron-sulfur</keyword>
<dbReference type="Pfam" id="PF01257">
    <property type="entry name" value="2Fe-2S_thioredx"/>
    <property type="match status" value="1"/>
</dbReference>
<evidence type="ECO:0000256" key="3">
    <source>
        <dbReference type="ARBA" id="ARBA00022723"/>
    </source>
</evidence>
<dbReference type="Proteomes" id="UP000620075">
    <property type="component" value="Unassembled WGS sequence"/>
</dbReference>
<accession>A0A934KDW9</accession>
<feature type="binding site" evidence="7">
    <location>
        <position position="128"/>
    </location>
    <ligand>
        <name>[2Fe-2S] cluster</name>
        <dbReference type="ChEBI" id="CHEBI:190135"/>
    </ligand>
</feature>
<dbReference type="FunFam" id="1.10.10.1590:FF:000001">
    <property type="entry name" value="NADH-quinone oxidoreductase subunit E"/>
    <property type="match status" value="1"/>
</dbReference>
<dbReference type="InterPro" id="IPR036249">
    <property type="entry name" value="Thioredoxin-like_sf"/>
</dbReference>
<keyword evidence="3 7" id="KW-0479">Metal-binding</keyword>
<comment type="cofactor">
    <cofactor evidence="6">
        <name>[2Fe-2S] cluster</name>
        <dbReference type="ChEBI" id="CHEBI:190135"/>
    </cofactor>
</comment>
<feature type="region of interest" description="Disordered" evidence="8">
    <location>
        <begin position="164"/>
        <end position="214"/>
    </location>
</feature>
<reference evidence="9 10" key="1">
    <citation type="submission" date="2020-10" db="EMBL/GenBank/DDBJ databases">
        <title>Ca. Dormibacterota MAGs.</title>
        <authorList>
            <person name="Montgomery K."/>
        </authorList>
    </citation>
    <scope>NUCLEOTIDE SEQUENCE [LARGE SCALE GENOMIC DNA]</scope>
    <source>
        <strain evidence="9">SC8811_S16_3</strain>
    </source>
</reference>
<dbReference type="AlphaFoldDB" id="A0A934KDW9"/>
<evidence type="ECO:0000256" key="2">
    <source>
        <dbReference type="ARBA" id="ARBA00022714"/>
    </source>
</evidence>
<name>A0A934KDW9_9BACT</name>
<comment type="similarity">
    <text evidence="1">Belongs to the complex I 24 kDa subunit family.</text>
</comment>
<evidence type="ECO:0000256" key="1">
    <source>
        <dbReference type="ARBA" id="ARBA00010643"/>
    </source>
</evidence>
<evidence type="ECO:0000256" key="7">
    <source>
        <dbReference type="PIRSR" id="PIRSR000216-1"/>
    </source>
</evidence>